<evidence type="ECO:0000313" key="1">
    <source>
        <dbReference type="EMBL" id="MBC6471299.1"/>
    </source>
</evidence>
<proteinExistence type="predicted"/>
<evidence type="ECO:0000313" key="2">
    <source>
        <dbReference type="Proteomes" id="UP000805614"/>
    </source>
</evidence>
<name>A0ABR7M3A7_9ACTN</name>
<reference evidence="1 2" key="1">
    <citation type="submission" date="2020-06" db="EMBL/GenBank/DDBJ databases">
        <title>Actinomadura xiongansis sp. nov., isolated from soil of Baiyangdian.</title>
        <authorList>
            <person name="Zhang X."/>
        </authorList>
    </citation>
    <scope>NUCLEOTIDE SEQUENCE [LARGE SCALE GENOMIC DNA]</scope>
    <source>
        <strain evidence="1 2">HBUM206468</strain>
    </source>
</reference>
<comment type="caution">
    <text evidence="1">The sequence shown here is derived from an EMBL/GenBank/DDBJ whole genome shotgun (WGS) entry which is preliminary data.</text>
</comment>
<gene>
    <name evidence="1" type="ORF">HKK74_38320</name>
</gene>
<protein>
    <submittedName>
        <fullName evidence="1">Uncharacterized protein</fullName>
    </submittedName>
</protein>
<organism evidence="1 2">
    <name type="scientific">Actinomadura alba</name>
    <dbReference type="NCBI Taxonomy" id="406431"/>
    <lineage>
        <taxon>Bacteria</taxon>
        <taxon>Bacillati</taxon>
        <taxon>Actinomycetota</taxon>
        <taxon>Actinomycetes</taxon>
        <taxon>Streptosporangiales</taxon>
        <taxon>Thermomonosporaceae</taxon>
        <taxon>Actinomadura</taxon>
    </lineage>
</organism>
<keyword evidence="2" id="KW-1185">Reference proteome</keyword>
<accession>A0ABR7M3A7</accession>
<sequence length="115" mass="13118">MMSGADYWVSLEFRVCRELAGFEDNKLRFLWCDGFIPEEADLQATKPCIRGRAWIGQVKRSPQEQWAFTLFVGQARSEDEIDWSALLPGDDMTGWLTPDLRAKTLTLDPLSAYLG</sequence>
<dbReference type="RefSeq" id="WP_187248338.1">
    <property type="nucleotide sequence ID" value="NZ_BAAAOK010000040.1"/>
</dbReference>
<dbReference type="EMBL" id="JABVEC010000067">
    <property type="protein sequence ID" value="MBC6471299.1"/>
    <property type="molecule type" value="Genomic_DNA"/>
</dbReference>
<dbReference type="Proteomes" id="UP000805614">
    <property type="component" value="Unassembled WGS sequence"/>
</dbReference>